<dbReference type="EMBL" id="CP038141">
    <property type="protein sequence ID" value="QDH16996.1"/>
    <property type="molecule type" value="Genomic_DNA"/>
</dbReference>
<evidence type="ECO:0000256" key="1">
    <source>
        <dbReference type="SAM" id="MobiDB-lite"/>
    </source>
</evidence>
<protein>
    <submittedName>
        <fullName evidence="2">Uncharacterized protein</fullName>
    </submittedName>
</protein>
<dbReference type="AlphaFoldDB" id="A0A4Y6UKK0"/>
<feature type="region of interest" description="Disordered" evidence="1">
    <location>
        <begin position="1"/>
        <end position="22"/>
    </location>
</feature>
<gene>
    <name evidence="2" type="ORF">E3D00_05035</name>
</gene>
<evidence type="ECO:0000313" key="2">
    <source>
        <dbReference type="EMBL" id="QDH16996.1"/>
    </source>
</evidence>
<dbReference type="KEGG" id="ssam:E3D00_05035"/>
<feature type="region of interest" description="Disordered" evidence="1">
    <location>
        <begin position="277"/>
        <end position="302"/>
    </location>
</feature>
<evidence type="ECO:0000313" key="3">
    <source>
        <dbReference type="Proteomes" id="UP000316313"/>
    </source>
</evidence>
<dbReference type="RefSeq" id="WP_141460504.1">
    <property type="nucleotide sequence ID" value="NZ_CP038141.1"/>
</dbReference>
<feature type="compositionally biased region" description="Acidic residues" evidence="1">
    <location>
        <begin position="1"/>
        <end position="18"/>
    </location>
</feature>
<keyword evidence="3" id="KW-1185">Reference proteome</keyword>
<reference evidence="2 3" key="1">
    <citation type="submission" date="2019-03" db="EMBL/GenBank/DDBJ databases">
        <title>The complete genome sequence of Swingsia samuiensis NBRC107927(T).</title>
        <authorList>
            <person name="Chua K.-O."/>
            <person name="Chan K.-G."/>
            <person name="See-Too W.-S."/>
        </authorList>
    </citation>
    <scope>NUCLEOTIDE SEQUENCE [LARGE SCALE GENOMIC DNA]</scope>
    <source>
        <strain evidence="2 3">AH83</strain>
    </source>
</reference>
<proteinExistence type="predicted"/>
<sequence>MADYDYDYNDDDYDDANDEGSNLSFNPFDPASAKNFGTALASSIQKSIAAAQKASNAQGGGNNVQISTGSTKINATMLGVSVSVSGTAKDPVPTVSAKGDTLTVNGQKVDLHLQKDQHITSINYNNGKLLVNGTEVKFSPSNKSFGGITIDNGHGTISHIGPDGISNVNLFGGGNTGISTGSEGIQIGNDCGNSTINFGVINGQNSNNSNNTIFSLWNVGSVDKVSNNNSIIGSENIEFGNDGGNSTINFGVINGQNSNNSNNTIFSLWNVGSTDKVSNNNSTQKHSSTDNANKSAVVGTSPQHKIAVGNSHDNYVTFTS</sequence>
<name>A0A4Y6UKK0_9PROT</name>
<accession>A0A4Y6UKK0</accession>
<dbReference type="Proteomes" id="UP000316313">
    <property type="component" value="Chromosome"/>
</dbReference>
<organism evidence="2 3">
    <name type="scientific">Swingsia samuiensis</name>
    <dbReference type="NCBI Taxonomy" id="1293412"/>
    <lineage>
        <taxon>Bacteria</taxon>
        <taxon>Pseudomonadati</taxon>
        <taxon>Pseudomonadota</taxon>
        <taxon>Alphaproteobacteria</taxon>
        <taxon>Acetobacterales</taxon>
        <taxon>Acetobacteraceae</taxon>
        <taxon>Swingsia</taxon>
    </lineage>
</organism>